<accession>A0A1E3QL86</accession>
<reference evidence="2" key="1">
    <citation type="submission" date="2016-05" db="EMBL/GenBank/DDBJ databases">
        <title>Comparative genomics of biotechnologically important yeasts.</title>
        <authorList>
            <consortium name="DOE Joint Genome Institute"/>
            <person name="Riley R."/>
            <person name="Haridas S."/>
            <person name="Wolfe K.H."/>
            <person name="Lopes M.R."/>
            <person name="Hittinger C.T."/>
            <person name="Goker M."/>
            <person name="Salamov A."/>
            <person name="Wisecaver J."/>
            <person name="Long T.M."/>
            <person name="Aerts A.L."/>
            <person name="Barry K."/>
            <person name="Choi C."/>
            <person name="Clum A."/>
            <person name="Coughlan A.Y."/>
            <person name="Deshpande S."/>
            <person name="Douglass A.P."/>
            <person name="Hanson S.J."/>
            <person name="Klenk H.-P."/>
            <person name="Labutti K."/>
            <person name="Lapidus A."/>
            <person name="Lindquist E."/>
            <person name="Lipzen A."/>
            <person name="Meier-Kolthoff J.P."/>
            <person name="Ohm R.A."/>
            <person name="Otillar R.P."/>
            <person name="Pangilinan J."/>
            <person name="Peng Y."/>
            <person name="Rokas A."/>
            <person name="Rosa C.A."/>
            <person name="Scheuner C."/>
            <person name="Sibirny A.A."/>
            <person name="Slot J.C."/>
            <person name="Stielow J.B."/>
            <person name="Sun H."/>
            <person name="Kurtzman C.P."/>
            <person name="Blackwell M."/>
            <person name="Grigoriev I.V."/>
            <person name="Jeffries T.W."/>
        </authorList>
    </citation>
    <scope>NUCLEOTIDE SEQUENCE [LARGE SCALE GENOMIC DNA]</scope>
    <source>
        <strain evidence="2">NRRL Y-12698</strain>
    </source>
</reference>
<keyword evidence="2" id="KW-1185">Reference proteome</keyword>
<evidence type="ECO:0000313" key="1">
    <source>
        <dbReference type="EMBL" id="ODQ78378.1"/>
    </source>
</evidence>
<dbReference type="RefSeq" id="XP_018983706.1">
    <property type="nucleotide sequence ID" value="XM_019132780.1"/>
</dbReference>
<evidence type="ECO:0000313" key="2">
    <source>
        <dbReference type="Proteomes" id="UP000094336"/>
    </source>
</evidence>
<name>A0A1E3QL86_9ASCO</name>
<organism evidence="1 2">
    <name type="scientific">Babjeviella inositovora NRRL Y-12698</name>
    <dbReference type="NCBI Taxonomy" id="984486"/>
    <lineage>
        <taxon>Eukaryota</taxon>
        <taxon>Fungi</taxon>
        <taxon>Dikarya</taxon>
        <taxon>Ascomycota</taxon>
        <taxon>Saccharomycotina</taxon>
        <taxon>Pichiomycetes</taxon>
        <taxon>Serinales incertae sedis</taxon>
        <taxon>Babjeviella</taxon>
    </lineage>
</organism>
<dbReference type="AlphaFoldDB" id="A0A1E3QL86"/>
<protein>
    <submittedName>
        <fullName evidence="1">Uncharacterized protein</fullName>
    </submittedName>
</protein>
<dbReference type="EMBL" id="KV454435">
    <property type="protein sequence ID" value="ODQ78378.1"/>
    <property type="molecule type" value="Genomic_DNA"/>
</dbReference>
<dbReference type="Proteomes" id="UP000094336">
    <property type="component" value="Unassembled WGS sequence"/>
</dbReference>
<dbReference type="GeneID" id="30150633"/>
<gene>
    <name evidence="1" type="ORF">BABINDRAFT_83122</name>
</gene>
<sequence>MTCTFRIRLGYNSLEFPSQRSLNFVIYCINVTGQGNRLPTAEKQKMVLPCPP</sequence>
<proteinExistence type="predicted"/>